<evidence type="ECO:0000256" key="1">
    <source>
        <dbReference type="ARBA" id="ARBA00006484"/>
    </source>
</evidence>
<dbReference type="Gene3D" id="3.40.50.720">
    <property type="entry name" value="NAD(P)-binding Rossmann-like Domain"/>
    <property type="match status" value="1"/>
</dbReference>
<dbReference type="PANTHER" id="PTHR43544:SF26">
    <property type="entry name" value="SHORT CHAIN DEHYDROGENASE_REDUCTASE FAMILY OXIDOREDUCTASE (JCVI)"/>
    <property type="match status" value="1"/>
</dbReference>
<dbReference type="RefSeq" id="XP_022491668.1">
    <property type="nucleotide sequence ID" value="XM_022628426.1"/>
</dbReference>
<reference evidence="2 3" key="1">
    <citation type="journal article" date="2016" name="Sci. Rep.">
        <title>Penicillium arizonense, a new, genome sequenced fungal species, reveals a high chemical diversity in secreted metabolites.</title>
        <authorList>
            <person name="Grijseels S."/>
            <person name="Nielsen J.C."/>
            <person name="Randelovic M."/>
            <person name="Nielsen J."/>
            <person name="Nielsen K.F."/>
            <person name="Workman M."/>
            <person name="Frisvad J.C."/>
        </authorList>
    </citation>
    <scope>NUCLEOTIDE SEQUENCE [LARGE SCALE GENOMIC DNA]</scope>
    <source>
        <strain evidence="2 3">CBS 141311</strain>
    </source>
</reference>
<dbReference type="GO" id="GO:0005737">
    <property type="term" value="C:cytoplasm"/>
    <property type="evidence" value="ECO:0007669"/>
    <property type="project" value="TreeGrafter"/>
</dbReference>
<dbReference type="InterPro" id="IPR051468">
    <property type="entry name" value="Fungal_SecMetab_SDRs"/>
</dbReference>
<dbReference type="OrthoDB" id="9876299at2759"/>
<dbReference type="Proteomes" id="UP000177622">
    <property type="component" value="Unassembled WGS sequence"/>
</dbReference>
<dbReference type="GO" id="GO:0016491">
    <property type="term" value="F:oxidoreductase activity"/>
    <property type="evidence" value="ECO:0007669"/>
    <property type="project" value="TreeGrafter"/>
</dbReference>
<evidence type="ECO:0000313" key="2">
    <source>
        <dbReference type="EMBL" id="OGE56240.1"/>
    </source>
</evidence>
<dbReference type="SUPFAM" id="SSF51735">
    <property type="entry name" value="NAD(P)-binding Rossmann-fold domains"/>
    <property type="match status" value="1"/>
</dbReference>
<name>A0A1F5LT85_PENAI</name>
<dbReference type="InterPro" id="IPR002347">
    <property type="entry name" value="SDR_fam"/>
</dbReference>
<dbReference type="GeneID" id="34573160"/>
<gene>
    <name evidence="2" type="ORF">PENARI_c003G06152</name>
</gene>
<proteinExistence type="inferred from homology"/>
<comment type="caution">
    <text evidence="2">The sequence shown here is derived from an EMBL/GenBank/DDBJ whole genome shotgun (WGS) entry which is preliminary data.</text>
</comment>
<accession>A0A1F5LT85</accession>
<dbReference type="PANTHER" id="PTHR43544">
    <property type="entry name" value="SHORT-CHAIN DEHYDROGENASE/REDUCTASE"/>
    <property type="match status" value="1"/>
</dbReference>
<dbReference type="InterPro" id="IPR036291">
    <property type="entry name" value="NAD(P)-bd_dom_sf"/>
</dbReference>
<protein>
    <recommendedName>
        <fullName evidence="4">NAD(P)-binding domain-containing protein</fullName>
    </recommendedName>
</protein>
<dbReference type="EMBL" id="LXJU01000003">
    <property type="protein sequence ID" value="OGE56240.1"/>
    <property type="molecule type" value="Genomic_DNA"/>
</dbReference>
<comment type="similarity">
    <text evidence="1">Belongs to the short-chain dehydrogenases/reductases (SDR) family.</text>
</comment>
<organism evidence="2 3">
    <name type="scientific">Penicillium arizonense</name>
    <dbReference type="NCBI Taxonomy" id="1835702"/>
    <lineage>
        <taxon>Eukaryota</taxon>
        <taxon>Fungi</taxon>
        <taxon>Dikarya</taxon>
        <taxon>Ascomycota</taxon>
        <taxon>Pezizomycotina</taxon>
        <taxon>Eurotiomycetes</taxon>
        <taxon>Eurotiomycetidae</taxon>
        <taxon>Eurotiales</taxon>
        <taxon>Aspergillaceae</taxon>
        <taxon>Penicillium</taxon>
    </lineage>
</organism>
<dbReference type="AlphaFoldDB" id="A0A1F5LT85"/>
<evidence type="ECO:0008006" key="4">
    <source>
        <dbReference type="Google" id="ProtNLM"/>
    </source>
</evidence>
<evidence type="ECO:0000313" key="3">
    <source>
        <dbReference type="Proteomes" id="UP000177622"/>
    </source>
</evidence>
<sequence length="249" mass="27084">MESTIVLVTGANRRIGKGILELYLKKPNHTVIAALRDPSHSSSKALADLPKAEGTSLLTIKIDATSLTHFPAAVEELASKGIDHIDIIVANAGIAISWPTVSEVKIEDIQKHVEVNIYGFVSLYQAFRALLKGSKHPKWVTIGSSSALLTKNFPDFIPMRNASYAPTKAVQHWYTKAISAEDPWLNAFVIDPGWVQTDLGNRGADTFGFEKAAITVEESASGVVNVIDVSTLETHSGKPFRYDGSEKAW</sequence>
<dbReference type="Pfam" id="PF00106">
    <property type="entry name" value="adh_short"/>
    <property type="match status" value="1"/>
</dbReference>
<dbReference type="PRINTS" id="PR00081">
    <property type="entry name" value="GDHRDH"/>
</dbReference>
<keyword evidence="3" id="KW-1185">Reference proteome</keyword>